<protein>
    <submittedName>
        <fullName evidence="1">Uncharacterized protein</fullName>
    </submittedName>
</protein>
<sequence length="63" mass="7283">MKTSYLDYYKMILKKVSFDYGLLKKELQKANQILTQEERSSLRKWMLQNGLHADATGKTSVAA</sequence>
<dbReference type="Proteomes" id="UP001236663">
    <property type="component" value="Unassembled WGS sequence"/>
</dbReference>
<proteinExistence type="predicted"/>
<reference evidence="2" key="1">
    <citation type="journal article" date="2019" name="Int. J. Syst. Evol. Microbiol.">
        <title>The Global Catalogue of Microorganisms (GCM) 10K type strain sequencing project: providing services to taxonomists for standard genome sequencing and annotation.</title>
        <authorList>
            <consortium name="The Broad Institute Genomics Platform"/>
            <consortium name="The Broad Institute Genome Sequencing Center for Infectious Disease"/>
            <person name="Wu L."/>
            <person name="Ma J."/>
        </authorList>
    </citation>
    <scope>NUCLEOTIDE SEQUENCE [LARGE SCALE GENOMIC DNA]</scope>
    <source>
        <strain evidence="2">CECT 7706</strain>
    </source>
</reference>
<accession>A0ABT8C1Q3</accession>
<evidence type="ECO:0000313" key="1">
    <source>
        <dbReference type="EMBL" id="MDN3686282.1"/>
    </source>
</evidence>
<keyword evidence="2" id="KW-1185">Reference proteome</keyword>
<organism evidence="1 2">
    <name type="scientific">Cyclobacterium jeungdonense</name>
    <dbReference type="NCBI Taxonomy" id="708087"/>
    <lineage>
        <taxon>Bacteria</taxon>
        <taxon>Pseudomonadati</taxon>
        <taxon>Bacteroidota</taxon>
        <taxon>Cytophagia</taxon>
        <taxon>Cytophagales</taxon>
        <taxon>Cyclobacteriaceae</taxon>
        <taxon>Cyclobacterium</taxon>
    </lineage>
</organism>
<name>A0ABT8C1Q3_9BACT</name>
<gene>
    <name evidence="1" type="ORF">QWZ15_00450</name>
</gene>
<evidence type="ECO:0000313" key="2">
    <source>
        <dbReference type="Proteomes" id="UP001236663"/>
    </source>
</evidence>
<comment type="caution">
    <text evidence="1">The sequence shown here is derived from an EMBL/GenBank/DDBJ whole genome shotgun (WGS) entry which is preliminary data.</text>
</comment>
<dbReference type="EMBL" id="JAUFQS010000001">
    <property type="protein sequence ID" value="MDN3686282.1"/>
    <property type="molecule type" value="Genomic_DNA"/>
</dbReference>
<dbReference type="RefSeq" id="WP_163385726.1">
    <property type="nucleotide sequence ID" value="NZ_JAUFQS010000001.1"/>
</dbReference>